<dbReference type="InterPro" id="IPR039537">
    <property type="entry name" value="Retrotran_Ty1/copia-like"/>
</dbReference>
<dbReference type="Gene3D" id="3.30.420.10">
    <property type="entry name" value="Ribonuclease H-like superfamily/Ribonuclease H"/>
    <property type="match status" value="1"/>
</dbReference>
<sequence length="357" mass="40063">MKAKFEVVHIFNQFKVVVETQFDRKIKVPQSDWGGEYRNFKHPGIIHQLSCPHTPQQNGLAERRHRQIVQTGPTLLANASRPLSYWDEAFASAVFLINRFPTKSLGMISPLQKVSTRVPDYNFLKVYGCQCFPYLRPYNNHKLKFRSLPCVFIGYSSQHKGYKYLHIPSGRVYVSGHVVFNEDIYPFASAITPTDQPPSSSFVSCPMTSGVLSQSLSCHVSVNSFGLSNTSPLRSSSLLLSTNHRPPIDIFSTSTNPPLNPIDPCPHDVPVLPTQSPIVTSLPTNTSPAPIIASQSPSHYMVTRSQINSLKPRVFQARKHPLQSEMVKPTSYSQAKEIPHWQKAMQAEHLALIKNDT</sequence>
<feature type="domain" description="Integrase catalytic" evidence="1">
    <location>
        <begin position="1"/>
        <end position="118"/>
    </location>
</feature>
<dbReference type="InterPro" id="IPR057670">
    <property type="entry name" value="SH3_retrovirus"/>
</dbReference>
<evidence type="ECO:0000313" key="2">
    <source>
        <dbReference type="EMBL" id="GAA0169682.1"/>
    </source>
</evidence>
<dbReference type="PANTHER" id="PTHR42648:SF26">
    <property type="entry name" value="INTEGRASE CATALYTIC DOMAIN-CONTAINING PROTEIN"/>
    <property type="match status" value="1"/>
</dbReference>
<dbReference type="InterPro" id="IPR001584">
    <property type="entry name" value="Integrase_cat-core"/>
</dbReference>
<evidence type="ECO:0000313" key="3">
    <source>
        <dbReference type="Proteomes" id="UP001454036"/>
    </source>
</evidence>
<dbReference type="AlphaFoldDB" id="A0AAV3R400"/>
<dbReference type="InterPro" id="IPR036397">
    <property type="entry name" value="RNaseH_sf"/>
</dbReference>
<dbReference type="Proteomes" id="UP001454036">
    <property type="component" value="Unassembled WGS sequence"/>
</dbReference>
<dbReference type="PANTHER" id="PTHR42648">
    <property type="entry name" value="TRANSPOSASE, PUTATIVE-RELATED"/>
    <property type="match status" value="1"/>
</dbReference>
<dbReference type="EMBL" id="BAABME010006938">
    <property type="protein sequence ID" value="GAA0169682.1"/>
    <property type="molecule type" value="Genomic_DNA"/>
</dbReference>
<protein>
    <recommendedName>
        <fullName evidence="1">Integrase catalytic domain-containing protein</fullName>
    </recommendedName>
</protein>
<accession>A0AAV3R400</accession>
<organism evidence="2 3">
    <name type="scientific">Lithospermum erythrorhizon</name>
    <name type="common">Purple gromwell</name>
    <name type="synonym">Lithospermum officinale var. erythrorhizon</name>
    <dbReference type="NCBI Taxonomy" id="34254"/>
    <lineage>
        <taxon>Eukaryota</taxon>
        <taxon>Viridiplantae</taxon>
        <taxon>Streptophyta</taxon>
        <taxon>Embryophyta</taxon>
        <taxon>Tracheophyta</taxon>
        <taxon>Spermatophyta</taxon>
        <taxon>Magnoliopsida</taxon>
        <taxon>eudicotyledons</taxon>
        <taxon>Gunneridae</taxon>
        <taxon>Pentapetalae</taxon>
        <taxon>asterids</taxon>
        <taxon>lamiids</taxon>
        <taxon>Boraginales</taxon>
        <taxon>Boraginaceae</taxon>
        <taxon>Boraginoideae</taxon>
        <taxon>Lithospermeae</taxon>
        <taxon>Lithospermum</taxon>
    </lineage>
</organism>
<proteinExistence type="predicted"/>
<reference evidence="2 3" key="1">
    <citation type="submission" date="2024-01" db="EMBL/GenBank/DDBJ databases">
        <title>The complete chloroplast genome sequence of Lithospermum erythrorhizon: insights into the phylogenetic relationship among Boraginaceae species and the maternal lineages of purple gromwells.</title>
        <authorList>
            <person name="Okada T."/>
            <person name="Watanabe K."/>
        </authorList>
    </citation>
    <scope>NUCLEOTIDE SEQUENCE [LARGE SCALE GENOMIC DNA]</scope>
</reference>
<dbReference type="GO" id="GO:0015074">
    <property type="term" value="P:DNA integration"/>
    <property type="evidence" value="ECO:0007669"/>
    <property type="project" value="InterPro"/>
</dbReference>
<evidence type="ECO:0000259" key="1">
    <source>
        <dbReference type="PROSITE" id="PS50994"/>
    </source>
</evidence>
<gene>
    <name evidence="2" type="ORF">LIER_24112</name>
</gene>
<dbReference type="SUPFAM" id="SSF53098">
    <property type="entry name" value="Ribonuclease H-like"/>
    <property type="match status" value="1"/>
</dbReference>
<name>A0AAV3R400_LITER</name>
<keyword evidence="3" id="KW-1185">Reference proteome</keyword>
<dbReference type="GO" id="GO:0003676">
    <property type="term" value="F:nucleic acid binding"/>
    <property type="evidence" value="ECO:0007669"/>
    <property type="project" value="InterPro"/>
</dbReference>
<dbReference type="Pfam" id="PF25597">
    <property type="entry name" value="SH3_retrovirus"/>
    <property type="match status" value="1"/>
</dbReference>
<comment type="caution">
    <text evidence="2">The sequence shown here is derived from an EMBL/GenBank/DDBJ whole genome shotgun (WGS) entry which is preliminary data.</text>
</comment>
<dbReference type="PROSITE" id="PS50994">
    <property type="entry name" value="INTEGRASE"/>
    <property type="match status" value="1"/>
</dbReference>
<dbReference type="InterPro" id="IPR012337">
    <property type="entry name" value="RNaseH-like_sf"/>
</dbReference>